<evidence type="ECO:0000256" key="1">
    <source>
        <dbReference type="SAM" id="MobiDB-lite"/>
    </source>
</evidence>
<evidence type="ECO:0008006" key="4">
    <source>
        <dbReference type="Google" id="ProtNLM"/>
    </source>
</evidence>
<feature type="region of interest" description="Disordered" evidence="1">
    <location>
        <begin position="14"/>
        <end position="55"/>
    </location>
</feature>
<keyword evidence="3" id="KW-1185">Reference proteome</keyword>
<evidence type="ECO:0000313" key="3">
    <source>
        <dbReference type="Proteomes" id="UP000068196"/>
    </source>
</evidence>
<reference evidence="2 3" key="1">
    <citation type="journal article" date="2016" name="Int. J. Syst. Evol. Microbiol.">
        <title>Caldimicrobium thiodismutans sp. nov., a sulfur-disproportionating bacterium isolated from a hot spring, and emended description of the genus Caldimicrobium.</title>
        <authorList>
            <person name="Kojima H."/>
            <person name="Umezawa K."/>
            <person name="Fukui M."/>
        </authorList>
    </citation>
    <scope>NUCLEOTIDE SEQUENCE [LARGE SCALE GENOMIC DNA]</scope>
    <source>
        <strain evidence="2 3">TF1</strain>
    </source>
</reference>
<protein>
    <recommendedName>
        <fullName evidence="4">Rubredoxin</fullName>
    </recommendedName>
</protein>
<reference evidence="3" key="2">
    <citation type="journal article" date="2016" name="Int. J. Syst. Evol. Microbiol.">
        <title>Caldimicrobium thiodismutans sp. nov., a sulfur-disproportionating bacterium isolated from a hot spring.</title>
        <authorList>
            <person name="Kojima H."/>
            <person name="Umezawa K."/>
            <person name="Fukui M."/>
        </authorList>
    </citation>
    <scope>NUCLEOTIDE SEQUENCE [LARGE SCALE GENOMIC DNA]</scope>
    <source>
        <strain evidence="3">TF1</strain>
    </source>
</reference>
<accession>A0A0U4W4L7</accession>
<dbReference type="InterPro" id="IPR054685">
    <property type="entry name" value="Rubredox_RCKP"/>
</dbReference>
<dbReference type="NCBIfam" id="NF045720">
    <property type="entry name" value="rubredox_RCKP"/>
    <property type="match status" value="1"/>
</dbReference>
<organism evidence="2 3">
    <name type="scientific">Caldimicrobium thiodismutans</name>
    <dbReference type="NCBI Taxonomy" id="1653476"/>
    <lineage>
        <taxon>Bacteria</taxon>
        <taxon>Pseudomonadati</taxon>
        <taxon>Thermodesulfobacteriota</taxon>
        <taxon>Thermodesulfobacteria</taxon>
        <taxon>Thermodesulfobacteriales</taxon>
        <taxon>Thermodesulfobacteriaceae</taxon>
        <taxon>Caldimicrobium</taxon>
    </lineage>
</organism>
<gene>
    <name evidence="2" type="ORF">THC_1653</name>
</gene>
<sequence>MAVWKCEKCGTTKESRCKPKKCTSCGEADSMVKEGTGSESKASCSAKKGCKKKSG</sequence>
<dbReference type="PATRIC" id="fig|1653476.3.peg.1720"/>
<dbReference type="KEGG" id="cthi:THC_1653"/>
<name>A0A0U4W4L7_9BACT</name>
<dbReference type="RefSeq" id="WP_167344341.1">
    <property type="nucleotide sequence ID" value="NZ_AP014945.1"/>
</dbReference>
<evidence type="ECO:0000313" key="2">
    <source>
        <dbReference type="EMBL" id="BAU24013.1"/>
    </source>
</evidence>
<dbReference type="SUPFAM" id="SSF57802">
    <property type="entry name" value="Rubredoxin-like"/>
    <property type="match status" value="1"/>
</dbReference>
<dbReference type="EMBL" id="AP014945">
    <property type="protein sequence ID" value="BAU24013.1"/>
    <property type="molecule type" value="Genomic_DNA"/>
</dbReference>
<dbReference type="Proteomes" id="UP000068196">
    <property type="component" value="Chromosome"/>
</dbReference>
<dbReference type="AlphaFoldDB" id="A0A0U4W4L7"/>
<proteinExistence type="predicted"/>